<keyword evidence="4" id="KW-1185">Reference proteome</keyword>
<gene>
    <name evidence="3" type="ORF">C823_00395</name>
</gene>
<dbReference type="Proteomes" id="UP000012589">
    <property type="component" value="Unassembled WGS sequence"/>
</dbReference>
<feature type="domain" description="GH29D-like beta-sandwich" evidence="2">
    <location>
        <begin position="355"/>
        <end position="422"/>
    </location>
</feature>
<evidence type="ECO:0000313" key="3">
    <source>
        <dbReference type="EMBL" id="EMZ37329.1"/>
    </source>
</evidence>
<reference evidence="3 4" key="1">
    <citation type="journal article" date="2014" name="Genome Announc.">
        <title>Draft genome sequences of the altered schaedler flora, a defined bacterial community from gnotobiotic mice.</title>
        <authorList>
            <person name="Wannemuehler M.J."/>
            <person name="Overstreet A.M."/>
            <person name="Ward D.V."/>
            <person name="Phillips G.J."/>
        </authorList>
    </citation>
    <scope>NUCLEOTIDE SEQUENCE [LARGE SCALE GENOMIC DNA]</scope>
    <source>
        <strain evidence="3 4">ASF492</strain>
    </source>
</reference>
<keyword evidence="1" id="KW-0472">Membrane</keyword>
<dbReference type="STRING" id="1235802.C823_00395"/>
<evidence type="ECO:0000256" key="1">
    <source>
        <dbReference type="SAM" id="Phobius"/>
    </source>
</evidence>
<proteinExistence type="predicted"/>
<accession>N2BKI0</accession>
<dbReference type="EMBL" id="AQFT01000012">
    <property type="protein sequence ID" value="EMZ37329.1"/>
    <property type="molecule type" value="Genomic_DNA"/>
</dbReference>
<organism evidence="3 4">
    <name type="scientific">Eubacterium plexicaudatum ASF492</name>
    <dbReference type="NCBI Taxonomy" id="1235802"/>
    <lineage>
        <taxon>Bacteria</taxon>
        <taxon>Bacillati</taxon>
        <taxon>Bacillota</taxon>
        <taxon>Clostridia</taxon>
        <taxon>Eubacteriales</taxon>
        <taxon>Eubacteriaceae</taxon>
        <taxon>Eubacterium</taxon>
    </lineage>
</organism>
<keyword evidence="1" id="KW-0812">Transmembrane</keyword>
<name>N2BKI0_9FIRM</name>
<sequence length="430" mass="47386">MKCTKCGMEVASSARTCSRCGETVSREFNYKNMEKELLHTVWEEETINGIAGKSILYGQQMELSAADAGSKRKGMRTIKKRNQYEEMNEYNDMEEMDDDEIPQKQPAKLVLGILTGAVAFAGLAFFLHNFSTDYVYEKEEAQYLDCLKMMAAEDYPGALDSVDLLLREEEDSLAYLGLKNTICEKSGDNKLQKETLQKIISLDADNYQAYEKLLALYLEEENQQGIEKLAADAPNSAIAAMLGEYLVDTPYLELTPGVYDAIQTLVITSEAGNTIYYTLDGSSPQEKGTPYSAPIALEQDYIYSVRAICKNERGAYGEETSGEYQIGIDAVNRFSGTGVTADASGTPMTQPSVYPQSGTYTTQQRITIDVPIGYQAYYSWSTSEALTPQNGTLYTGGITMPEGSSVLSVILTDGNGSSSEVTQVSYTYQP</sequence>
<dbReference type="OrthoDB" id="9802197at2"/>
<dbReference type="Pfam" id="PF13287">
    <property type="entry name" value="Fn3_assoc"/>
    <property type="match status" value="1"/>
</dbReference>
<dbReference type="Pfam" id="PF13290">
    <property type="entry name" value="CHB_HEX_C_1"/>
    <property type="match status" value="1"/>
</dbReference>
<keyword evidence="1" id="KW-1133">Transmembrane helix</keyword>
<dbReference type="PATRIC" id="fig|1235802.3.peg.417"/>
<dbReference type="Gene3D" id="1.25.40.1040">
    <property type="match status" value="1"/>
</dbReference>
<dbReference type="AlphaFoldDB" id="N2BKI0"/>
<feature type="transmembrane region" description="Helical" evidence="1">
    <location>
        <begin position="109"/>
        <end position="127"/>
    </location>
</feature>
<dbReference type="eggNOG" id="COG0457">
    <property type="taxonomic scope" value="Bacteria"/>
</dbReference>
<comment type="caution">
    <text evidence="3">The sequence shown here is derived from an EMBL/GenBank/DDBJ whole genome shotgun (WGS) entry which is preliminary data.</text>
</comment>
<dbReference type="InterPro" id="IPR059177">
    <property type="entry name" value="GH29D-like_dom"/>
</dbReference>
<evidence type="ECO:0000313" key="4">
    <source>
        <dbReference type="Proteomes" id="UP000012589"/>
    </source>
</evidence>
<evidence type="ECO:0000259" key="2">
    <source>
        <dbReference type="Pfam" id="PF13290"/>
    </source>
</evidence>
<dbReference type="HOGENOM" id="CLU_040024_0_0_9"/>
<dbReference type="InterPro" id="IPR026876">
    <property type="entry name" value="Fn3_assoc_repeat"/>
</dbReference>
<protein>
    <recommendedName>
        <fullName evidence="2">GH29D-like beta-sandwich domain-containing protein</fullName>
    </recommendedName>
</protein>